<name>A0A2H0YW99_9BACT</name>
<accession>A0A2H0YW99</accession>
<sequence length="322" mass="35195">MKKALIILVAVSFSLGLLIVNVNPVRAFATSTHLPYSGSYKVTNLHTGGNSLGNKGVDFGMATNTNLYASGEGTISTVSYGYNGGWGNYLILSHPENYKSRYAHLNSILKSQGTYAYAGVNIAKSGNTGQSTGPHLHFQQYRYGTSDSNSVQIAPISNYTGFAVNQWYNNSGYNTNWTQWNFNTTPEGWWLQRAEDLGVNQGLGGKWIQNPASDPGMRSPRFQGINATTYKKIKVRFSAYGGGNDTGTIYFSKTLDPMNFSGNSVTFGPVVKDGVQREYTVNMYSGSSNWRGTIYGLRIDPIVNGNSGSGDKIYVDYVKLTQ</sequence>
<dbReference type="InterPro" id="IPR011055">
    <property type="entry name" value="Dup_hybrid_motif"/>
</dbReference>
<dbReference type="InterPro" id="IPR050570">
    <property type="entry name" value="Cell_wall_metabolism_enzyme"/>
</dbReference>
<dbReference type="Pfam" id="PF01551">
    <property type="entry name" value="Peptidase_M23"/>
    <property type="match status" value="1"/>
</dbReference>
<gene>
    <name evidence="2" type="ORF">COT24_01725</name>
</gene>
<dbReference type="CDD" id="cd12797">
    <property type="entry name" value="M23_peptidase"/>
    <property type="match status" value="1"/>
</dbReference>
<feature type="domain" description="M23ase beta-sheet core" evidence="1">
    <location>
        <begin position="54"/>
        <end position="144"/>
    </location>
</feature>
<dbReference type="Proteomes" id="UP000231542">
    <property type="component" value="Unassembled WGS sequence"/>
</dbReference>
<proteinExistence type="predicted"/>
<dbReference type="SUPFAM" id="SSF51261">
    <property type="entry name" value="Duplicated hybrid motif"/>
    <property type="match status" value="1"/>
</dbReference>
<dbReference type="InterPro" id="IPR016047">
    <property type="entry name" value="M23ase_b-sheet_dom"/>
</dbReference>
<evidence type="ECO:0000259" key="1">
    <source>
        <dbReference type="Pfam" id="PF01551"/>
    </source>
</evidence>
<dbReference type="PANTHER" id="PTHR21666:SF270">
    <property type="entry name" value="MUREIN HYDROLASE ACTIVATOR ENVC"/>
    <property type="match status" value="1"/>
</dbReference>
<organism evidence="2 3">
    <name type="scientific">Candidatus Kerfeldbacteria bacterium CG08_land_8_20_14_0_20_40_16</name>
    <dbReference type="NCBI Taxonomy" id="2014244"/>
    <lineage>
        <taxon>Bacteria</taxon>
        <taxon>Candidatus Kerfeldiibacteriota</taxon>
    </lineage>
</organism>
<protein>
    <recommendedName>
        <fullName evidence="1">M23ase beta-sheet core domain-containing protein</fullName>
    </recommendedName>
</protein>
<evidence type="ECO:0000313" key="2">
    <source>
        <dbReference type="EMBL" id="PIS42774.1"/>
    </source>
</evidence>
<dbReference type="Gene3D" id="2.70.70.10">
    <property type="entry name" value="Glucose Permease (Domain IIA)"/>
    <property type="match status" value="1"/>
</dbReference>
<dbReference type="PANTHER" id="PTHR21666">
    <property type="entry name" value="PEPTIDASE-RELATED"/>
    <property type="match status" value="1"/>
</dbReference>
<comment type="caution">
    <text evidence="2">The sequence shown here is derived from an EMBL/GenBank/DDBJ whole genome shotgun (WGS) entry which is preliminary data.</text>
</comment>
<reference evidence="2 3" key="1">
    <citation type="submission" date="2017-09" db="EMBL/GenBank/DDBJ databases">
        <title>Depth-based differentiation of microbial function through sediment-hosted aquifers and enrichment of novel symbionts in the deep terrestrial subsurface.</title>
        <authorList>
            <person name="Probst A.J."/>
            <person name="Ladd B."/>
            <person name="Jarett J.K."/>
            <person name="Geller-Mcgrath D.E."/>
            <person name="Sieber C.M."/>
            <person name="Emerson J.B."/>
            <person name="Anantharaman K."/>
            <person name="Thomas B.C."/>
            <person name="Malmstrom R."/>
            <person name="Stieglmeier M."/>
            <person name="Klingl A."/>
            <person name="Woyke T."/>
            <person name="Ryan C.M."/>
            <person name="Banfield J.F."/>
        </authorList>
    </citation>
    <scope>NUCLEOTIDE SEQUENCE [LARGE SCALE GENOMIC DNA]</scope>
    <source>
        <strain evidence="2">CG08_land_8_20_14_0_20_40_16</strain>
    </source>
</reference>
<dbReference type="EMBL" id="PEXU01000020">
    <property type="protein sequence ID" value="PIS42774.1"/>
    <property type="molecule type" value="Genomic_DNA"/>
</dbReference>
<evidence type="ECO:0000313" key="3">
    <source>
        <dbReference type="Proteomes" id="UP000231542"/>
    </source>
</evidence>
<dbReference type="GO" id="GO:0004222">
    <property type="term" value="F:metalloendopeptidase activity"/>
    <property type="evidence" value="ECO:0007669"/>
    <property type="project" value="TreeGrafter"/>
</dbReference>
<dbReference type="AlphaFoldDB" id="A0A2H0YW99"/>